<evidence type="ECO:0000256" key="1">
    <source>
        <dbReference type="SAM" id="MobiDB-lite"/>
    </source>
</evidence>
<dbReference type="RefSeq" id="WP_216877109.1">
    <property type="nucleotide sequence ID" value="NZ_JAERQM010000004.1"/>
</dbReference>
<proteinExistence type="predicted"/>
<reference evidence="3 4" key="1">
    <citation type="submission" date="2021-01" db="EMBL/GenBank/DDBJ databases">
        <title>Roseomonas sp. nov, a bacterium isolated from an oil production mixture in Yumen Oilfield.</title>
        <authorList>
            <person name="Wu D."/>
        </authorList>
    </citation>
    <scope>NUCLEOTIDE SEQUENCE [LARGE SCALE GENOMIC DNA]</scope>
    <source>
        <strain evidence="3 4">ROY-5-3</strain>
    </source>
</reference>
<organism evidence="3 4">
    <name type="scientific">Falsiroseomonas oleicola</name>
    <dbReference type="NCBI Taxonomy" id="2801474"/>
    <lineage>
        <taxon>Bacteria</taxon>
        <taxon>Pseudomonadati</taxon>
        <taxon>Pseudomonadota</taxon>
        <taxon>Alphaproteobacteria</taxon>
        <taxon>Acetobacterales</taxon>
        <taxon>Roseomonadaceae</taxon>
        <taxon>Falsiroseomonas</taxon>
    </lineage>
</organism>
<evidence type="ECO:0000313" key="3">
    <source>
        <dbReference type="EMBL" id="MBU8545244.1"/>
    </source>
</evidence>
<evidence type="ECO:0008006" key="5">
    <source>
        <dbReference type="Google" id="ProtNLM"/>
    </source>
</evidence>
<feature type="region of interest" description="Disordered" evidence="1">
    <location>
        <begin position="57"/>
        <end position="87"/>
    </location>
</feature>
<sequence length="117" mass="12463">MSPIRLPACTALLLLGACTLPLPQPISAPPPVPAGQRDAAYEACRAEATRVVQYRERGQLMRTDETESSRGVSGTTPFSRLEADRGASQIDRDRLIAECLRGPATAPVPGPAPARTR</sequence>
<feature type="chain" id="PRO_5046700575" description="Lipoprotein" evidence="2">
    <location>
        <begin position="29"/>
        <end position="117"/>
    </location>
</feature>
<feature type="compositionally biased region" description="Basic and acidic residues" evidence="1">
    <location>
        <begin position="57"/>
        <end position="68"/>
    </location>
</feature>
<evidence type="ECO:0000313" key="4">
    <source>
        <dbReference type="Proteomes" id="UP000689967"/>
    </source>
</evidence>
<dbReference type="PROSITE" id="PS51257">
    <property type="entry name" value="PROKAR_LIPOPROTEIN"/>
    <property type="match status" value="1"/>
</dbReference>
<feature type="signal peptide" evidence="2">
    <location>
        <begin position="1"/>
        <end position="28"/>
    </location>
</feature>
<evidence type="ECO:0000256" key="2">
    <source>
        <dbReference type="SAM" id="SignalP"/>
    </source>
</evidence>
<accession>A0ABS6H939</accession>
<dbReference type="Proteomes" id="UP000689967">
    <property type="component" value="Unassembled WGS sequence"/>
</dbReference>
<comment type="caution">
    <text evidence="3">The sequence shown here is derived from an EMBL/GenBank/DDBJ whole genome shotgun (WGS) entry which is preliminary data.</text>
</comment>
<keyword evidence="2" id="KW-0732">Signal</keyword>
<protein>
    <recommendedName>
        <fullName evidence="5">Lipoprotein</fullName>
    </recommendedName>
</protein>
<gene>
    <name evidence="3" type="ORF">JJQ90_16095</name>
</gene>
<feature type="compositionally biased region" description="Polar residues" evidence="1">
    <location>
        <begin position="69"/>
        <end position="78"/>
    </location>
</feature>
<name>A0ABS6H939_9PROT</name>
<keyword evidence="4" id="KW-1185">Reference proteome</keyword>
<dbReference type="EMBL" id="JAERQM010000004">
    <property type="protein sequence ID" value="MBU8545244.1"/>
    <property type="molecule type" value="Genomic_DNA"/>
</dbReference>